<proteinExistence type="predicted"/>
<dbReference type="PANTHER" id="PTHR45991">
    <property type="entry name" value="PACHYTENE CHECKPOINT PROTEIN 2"/>
    <property type="match status" value="1"/>
</dbReference>
<name>A0A0N4ZEV9_PARTI</name>
<evidence type="ECO:0000313" key="5">
    <source>
        <dbReference type="WBParaSite" id="PTRK_0000629200.1"/>
    </source>
</evidence>
<dbReference type="GO" id="GO:0005634">
    <property type="term" value="C:nucleus"/>
    <property type="evidence" value="ECO:0007669"/>
    <property type="project" value="TreeGrafter"/>
</dbReference>
<dbReference type="GO" id="GO:0016887">
    <property type="term" value="F:ATP hydrolysis activity"/>
    <property type="evidence" value="ECO:0007669"/>
    <property type="project" value="InterPro"/>
</dbReference>
<evidence type="ECO:0000313" key="4">
    <source>
        <dbReference type="Proteomes" id="UP000038045"/>
    </source>
</evidence>
<dbReference type="Proteomes" id="UP000038045">
    <property type="component" value="Unplaced"/>
</dbReference>
<evidence type="ECO:0000256" key="2">
    <source>
        <dbReference type="ARBA" id="ARBA00022840"/>
    </source>
</evidence>
<feature type="domain" description="AAA+ ATPase" evidence="3">
    <location>
        <begin position="149"/>
        <end position="302"/>
    </location>
</feature>
<dbReference type="STRING" id="131310.A0A0N4ZEV9"/>
<dbReference type="Gene3D" id="3.40.50.300">
    <property type="entry name" value="P-loop containing nucleotide triphosphate hydrolases"/>
    <property type="match status" value="1"/>
</dbReference>
<protein>
    <submittedName>
        <fullName evidence="5">AAA domain-containing protein</fullName>
    </submittedName>
</protein>
<dbReference type="InterPro" id="IPR003593">
    <property type="entry name" value="AAA+_ATPase"/>
</dbReference>
<dbReference type="GO" id="GO:0051598">
    <property type="term" value="P:meiotic recombination checkpoint signaling"/>
    <property type="evidence" value="ECO:0007669"/>
    <property type="project" value="TreeGrafter"/>
</dbReference>
<organism evidence="4 5">
    <name type="scientific">Parastrongyloides trichosuri</name>
    <name type="common">Possum-specific nematode worm</name>
    <dbReference type="NCBI Taxonomy" id="131310"/>
    <lineage>
        <taxon>Eukaryota</taxon>
        <taxon>Metazoa</taxon>
        <taxon>Ecdysozoa</taxon>
        <taxon>Nematoda</taxon>
        <taxon>Chromadorea</taxon>
        <taxon>Rhabditida</taxon>
        <taxon>Tylenchina</taxon>
        <taxon>Panagrolaimomorpha</taxon>
        <taxon>Strongyloidoidea</taxon>
        <taxon>Strongyloididae</taxon>
        <taxon>Parastrongyloides</taxon>
    </lineage>
</organism>
<dbReference type="InterPro" id="IPR027417">
    <property type="entry name" value="P-loop_NTPase"/>
</dbReference>
<dbReference type="InterPro" id="IPR044539">
    <property type="entry name" value="Pch2-like"/>
</dbReference>
<dbReference type="PRINTS" id="PR00300">
    <property type="entry name" value="CLPPROTEASEA"/>
</dbReference>
<evidence type="ECO:0000259" key="3">
    <source>
        <dbReference type="SMART" id="SM00382"/>
    </source>
</evidence>
<evidence type="ECO:0000256" key="1">
    <source>
        <dbReference type="ARBA" id="ARBA00022741"/>
    </source>
</evidence>
<dbReference type="SMART" id="SM00382">
    <property type="entry name" value="AAA"/>
    <property type="match status" value="1"/>
</dbReference>
<dbReference type="SUPFAM" id="SSF52540">
    <property type="entry name" value="P-loop containing nucleoside triphosphate hydrolases"/>
    <property type="match status" value="1"/>
</dbReference>
<keyword evidence="4" id="KW-1185">Reference proteome</keyword>
<dbReference type="GO" id="GO:0005694">
    <property type="term" value="C:chromosome"/>
    <property type="evidence" value="ECO:0007669"/>
    <property type="project" value="TreeGrafter"/>
</dbReference>
<dbReference type="PANTHER" id="PTHR45991:SF1">
    <property type="entry name" value="PACHYTENE CHECKPOINT PROTEIN 2 HOMOLOG"/>
    <property type="match status" value="1"/>
</dbReference>
<dbReference type="InterPro" id="IPR003959">
    <property type="entry name" value="ATPase_AAA_core"/>
</dbReference>
<dbReference type="GO" id="GO:0005524">
    <property type="term" value="F:ATP binding"/>
    <property type="evidence" value="ECO:0007669"/>
    <property type="project" value="UniProtKB-KW"/>
</dbReference>
<dbReference type="InterPro" id="IPR001270">
    <property type="entry name" value="ClpA/B"/>
</dbReference>
<dbReference type="Pfam" id="PF00004">
    <property type="entry name" value="AAA"/>
    <property type="match status" value="1"/>
</dbReference>
<keyword evidence="1" id="KW-0547">Nucleotide-binding</keyword>
<keyword evidence="2" id="KW-0067">ATP-binding</keyword>
<accession>A0A0N4ZEV9</accession>
<dbReference type="WBParaSite" id="PTRK_0000629200.1">
    <property type="protein sequence ID" value="PTRK_0000629200.1"/>
    <property type="gene ID" value="PTRK_0000629200"/>
</dbReference>
<sequence>MKLFSRTDDEKDEINKSIENLINSFQIYNGNKYSTDFPNIVNYIRFYNPLLNDKEIVNQENILESFKENQRYFTLTNMEPIQELLDIGEEKDNEGSTTCFSEMDLPHLSLDNIWDSLVFPEGIKRKIIGYTNSLLKFANSSISNDIVASNKFILFHGPAGTGKTSLAKAFAQKMSIRLNTIYKRSILLEINCHSLFSKWFSQSAKLVSQLFEKVLNTYAINKNVMVFVLIDEIESIGLSREKSMTKNDPGDVVRVLNSLLTNLDKAKSYSNIIFIGTSNMDNVLDEALSDRLDLSINIGNPTPNAIYIILKEIIEELISKGILISDGIMITPLEDIENGNEESLKLFKKCELLHSRNISARKLRKIPLISFAETYSEKMTILSFINSIAK</sequence>
<dbReference type="AlphaFoldDB" id="A0A0N4ZEV9"/>
<reference evidence="5" key="1">
    <citation type="submission" date="2017-02" db="UniProtKB">
        <authorList>
            <consortium name="WormBaseParasite"/>
        </authorList>
    </citation>
    <scope>IDENTIFICATION</scope>
</reference>
<dbReference type="GO" id="GO:0007131">
    <property type="term" value="P:reciprocal meiotic recombination"/>
    <property type="evidence" value="ECO:0007669"/>
    <property type="project" value="TreeGrafter"/>
</dbReference>